<dbReference type="InterPro" id="IPR025143">
    <property type="entry name" value="DUF4083"/>
</dbReference>
<dbReference type="Proteomes" id="UP001172721">
    <property type="component" value="Unassembled WGS sequence"/>
</dbReference>
<dbReference type="RefSeq" id="WP_301166972.1">
    <property type="nucleotide sequence ID" value="NZ_JAUHTR010000008.1"/>
</dbReference>
<organism evidence="2 3">
    <name type="scientific">Fictibacillus fluitans</name>
    <dbReference type="NCBI Taxonomy" id="3058422"/>
    <lineage>
        <taxon>Bacteria</taxon>
        <taxon>Bacillati</taxon>
        <taxon>Bacillota</taxon>
        <taxon>Bacilli</taxon>
        <taxon>Bacillales</taxon>
        <taxon>Fictibacillaceae</taxon>
        <taxon>Fictibacillus</taxon>
    </lineage>
</organism>
<dbReference type="Pfam" id="PF13314">
    <property type="entry name" value="DUF4083"/>
    <property type="match status" value="1"/>
</dbReference>
<protein>
    <submittedName>
        <fullName evidence="2">DUF4083 family protein</fullName>
    </submittedName>
</protein>
<gene>
    <name evidence="2" type="ORF">QYB97_15820</name>
</gene>
<comment type="caution">
    <text evidence="2">The sequence shown here is derived from an EMBL/GenBank/DDBJ whole genome shotgun (WGS) entry which is preliminary data.</text>
</comment>
<proteinExistence type="predicted"/>
<keyword evidence="3" id="KW-1185">Reference proteome</keyword>
<accession>A0ABT8HYX5</accession>
<feature type="transmembrane region" description="Helical" evidence="1">
    <location>
        <begin position="7"/>
        <end position="28"/>
    </location>
</feature>
<reference evidence="2" key="1">
    <citation type="submission" date="2023-07" db="EMBL/GenBank/DDBJ databases">
        <title>Fictibacillus sp. isolated from freshwater pond.</title>
        <authorList>
            <person name="Kirdat K."/>
            <person name="Bhat A."/>
            <person name="Mourya A."/>
            <person name="Yadav A."/>
        </authorList>
    </citation>
    <scope>NUCLEOTIDE SEQUENCE</scope>
    <source>
        <strain evidence="2">NE201</strain>
    </source>
</reference>
<name>A0ABT8HYX5_9BACL</name>
<keyword evidence="1" id="KW-0472">Membrane</keyword>
<evidence type="ECO:0000256" key="1">
    <source>
        <dbReference type="SAM" id="Phobius"/>
    </source>
</evidence>
<evidence type="ECO:0000313" key="3">
    <source>
        <dbReference type="Proteomes" id="UP001172721"/>
    </source>
</evidence>
<dbReference type="EMBL" id="JAUHTR010000008">
    <property type="protein sequence ID" value="MDN4525953.1"/>
    <property type="molecule type" value="Genomic_DNA"/>
</dbReference>
<evidence type="ECO:0000313" key="2">
    <source>
        <dbReference type="EMBL" id="MDN4525953.1"/>
    </source>
</evidence>
<keyword evidence="1" id="KW-1133">Transmembrane helix</keyword>
<keyword evidence="1" id="KW-0812">Transmembrane</keyword>
<sequence>MINVGDIIFQLLAFVFLVLMIIVIVTVVRSFKNRNKQLDRIEEKLDNTLKSQR</sequence>